<sequence>MWIKAIFAREFGFSDVQSNYSRVYAWMANQLGHMTLGMATAFFFVWIADTIGATARLIVDWEGRPRQAANGCEFAFACVANNILLFVAAFVIIGAICAICIKGAFDAPPPISADVAARYRAIAPRARQAMHGVFFVLAALTLGYLLSRALGMSAPEDRERLVELIGVTTAVFAIGAGVLMLCHDIRYFTFALLAVFGAFWIATNGAGAVESVRRWIAVALALLFFVYAMRSLVIGADIPEKLGGLEKLMQGAVVAIIALWFVSGTWHGLEGDWPMAIAAAIASCALWWVKEFASDLPNVHHEIADAARKRPKNVLGACKRVERDYIDDARMDARTDGMFYFAGAWIGAGVLSDTPVMTTASWPSGSEVMGLLVFLAIFLGLGKTWAFRQQALDFAGLDKASRLAVFHAALRIVVIPAEQPLETGRAAPAPELPYLPEPLDRLRDFARATEDPGFDHLIVFGALGSGRTPLGRALASEAALADLPTLGDRITLGAATAEKARRTGRYIVARKLVHFMRDISGRTDVVATPTVDLLIEKASGDVVRRDGEFDPATHELVPAANLVVIDDFETEQGLTPRALAANLALAAGQQTAWLIADGRFDPTNGCSDQTDIDAWTPDYRTVEDELAAIRAALTVDGLVPRLGVGFTRRFSSPARR</sequence>
<protein>
    <submittedName>
        <fullName evidence="2">Uncharacterized protein</fullName>
    </submittedName>
</protein>
<keyword evidence="1" id="KW-0812">Transmembrane</keyword>
<keyword evidence="1" id="KW-1133">Transmembrane helix</keyword>
<proteinExistence type="predicted"/>
<evidence type="ECO:0000313" key="3">
    <source>
        <dbReference type="Proteomes" id="UP000503336"/>
    </source>
</evidence>
<keyword evidence="3" id="KW-1185">Reference proteome</keyword>
<feature type="transmembrane region" description="Helical" evidence="1">
    <location>
        <begin position="129"/>
        <end position="149"/>
    </location>
</feature>
<name>A0A7L5BYP5_9RHOB</name>
<dbReference type="Proteomes" id="UP000503336">
    <property type="component" value="Chromosome"/>
</dbReference>
<feature type="transmembrane region" description="Helical" evidence="1">
    <location>
        <begin position="36"/>
        <end position="59"/>
    </location>
</feature>
<dbReference type="EMBL" id="CP049056">
    <property type="protein sequence ID" value="QIE57045.1"/>
    <property type="molecule type" value="Genomic_DNA"/>
</dbReference>
<organism evidence="2 3">
    <name type="scientific">Pikeienuella piscinae</name>
    <dbReference type="NCBI Taxonomy" id="2748098"/>
    <lineage>
        <taxon>Bacteria</taxon>
        <taxon>Pseudomonadati</taxon>
        <taxon>Pseudomonadota</taxon>
        <taxon>Alphaproteobacteria</taxon>
        <taxon>Rhodobacterales</taxon>
        <taxon>Paracoccaceae</taxon>
        <taxon>Pikeienuella</taxon>
    </lineage>
</organism>
<feature type="transmembrane region" description="Helical" evidence="1">
    <location>
        <begin position="79"/>
        <end position="101"/>
    </location>
</feature>
<feature type="transmembrane region" description="Helical" evidence="1">
    <location>
        <begin position="215"/>
        <end position="236"/>
    </location>
</feature>
<feature type="transmembrane region" description="Helical" evidence="1">
    <location>
        <begin position="339"/>
        <end position="362"/>
    </location>
</feature>
<feature type="transmembrane region" description="Helical" evidence="1">
    <location>
        <begin position="161"/>
        <end position="181"/>
    </location>
</feature>
<feature type="transmembrane region" description="Helical" evidence="1">
    <location>
        <begin position="248"/>
        <end position="267"/>
    </location>
</feature>
<evidence type="ECO:0000313" key="2">
    <source>
        <dbReference type="EMBL" id="QIE57045.1"/>
    </source>
</evidence>
<reference evidence="2 3" key="1">
    <citation type="submission" date="2020-02" db="EMBL/GenBank/DDBJ databases">
        <title>complete genome sequence of Rhodobacteraceae bacterium.</title>
        <authorList>
            <person name="Park J."/>
            <person name="Kim Y.-S."/>
            <person name="Kim K.-H."/>
        </authorList>
    </citation>
    <scope>NUCLEOTIDE SEQUENCE [LARGE SCALE GENOMIC DNA]</scope>
    <source>
        <strain evidence="2 3">RR4-56</strain>
    </source>
</reference>
<dbReference type="RefSeq" id="WP_165101251.1">
    <property type="nucleotide sequence ID" value="NZ_CP049056.1"/>
</dbReference>
<gene>
    <name evidence="2" type="ORF">G5B40_17325</name>
</gene>
<accession>A0A7L5BYP5</accession>
<dbReference type="AlphaFoldDB" id="A0A7L5BYP5"/>
<evidence type="ECO:0000256" key="1">
    <source>
        <dbReference type="SAM" id="Phobius"/>
    </source>
</evidence>
<dbReference type="KEGG" id="hdh:G5B40_17325"/>
<keyword evidence="1" id="KW-0472">Membrane</keyword>
<feature type="transmembrane region" description="Helical" evidence="1">
    <location>
        <begin position="368"/>
        <end position="387"/>
    </location>
</feature>
<feature type="transmembrane region" description="Helical" evidence="1">
    <location>
        <begin position="188"/>
        <end position="209"/>
    </location>
</feature>